<evidence type="ECO:0000313" key="4">
    <source>
        <dbReference type="EMBL" id="KAK0635242.1"/>
    </source>
</evidence>
<proteinExistence type="predicted"/>
<gene>
    <name evidence="4" type="ORF">B0T17DRAFT_35533</name>
</gene>
<dbReference type="AlphaFoldDB" id="A0AA40CE86"/>
<dbReference type="InterPro" id="IPR010376">
    <property type="entry name" value="GBBH-like_N"/>
</dbReference>
<name>A0AA40CE86_9PEZI</name>
<organism evidence="4 5">
    <name type="scientific">Bombardia bombarda</name>
    <dbReference type="NCBI Taxonomy" id="252184"/>
    <lineage>
        <taxon>Eukaryota</taxon>
        <taxon>Fungi</taxon>
        <taxon>Dikarya</taxon>
        <taxon>Ascomycota</taxon>
        <taxon>Pezizomycotina</taxon>
        <taxon>Sordariomycetes</taxon>
        <taxon>Sordariomycetidae</taxon>
        <taxon>Sordariales</taxon>
        <taxon>Lasiosphaeriaceae</taxon>
        <taxon>Bombardia</taxon>
    </lineage>
</organism>
<dbReference type="Proteomes" id="UP001174934">
    <property type="component" value="Unassembled WGS sequence"/>
</dbReference>
<keyword evidence="5" id="KW-1185">Reference proteome</keyword>
<comment type="caution">
    <text evidence="4">The sequence shown here is derived from an EMBL/GenBank/DDBJ whole genome shotgun (WGS) entry which is preliminary data.</text>
</comment>
<dbReference type="GO" id="GO:0046872">
    <property type="term" value="F:metal ion binding"/>
    <property type="evidence" value="ECO:0007669"/>
    <property type="project" value="UniProtKB-KW"/>
</dbReference>
<feature type="domain" description="Gamma-butyrobetaine hydroxylase-like N-terminal" evidence="3">
    <location>
        <begin position="22"/>
        <end position="68"/>
    </location>
</feature>
<evidence type="ECO:0000256" key="1">
    <source>
        <dbReference type="ARBA" id="ARBA00022723"/>
    </source>
</evidence>
<reference evidence="4" key="1">
    <citation type="submission" date="2023-06" db="EMBL/GenBank/DDBJ databases">
        <title>Genome-scale phylogeny and comparative genomics of the fungal order Sordariales.</title>
        <authorList>
            <consortium name="Lawrence Berkeley National Laboratory"/>
            <person name="Hensen N."/>
            <person name="Bonometti L."/>
            <person name="Westerberg I."/>
            <person name="Brannstrom I.O."/>
            <person name="Guillou S."/>
            <person name="Cros-Aarteil S."/>
            <person name="Calhoun S."/>
            <person name="Haridas S."/>
            <person name="Kuo A."/>
            <person name="Mondo S."/>
            <person name="Pangilinan J."/>
            <person name="Riley R."/>
            <person name="LaButti K."/>
            <person name="Andreopoulos B."/>
            <person name="Lipzen A."/>
            <person name="Chen C."/>
            <person name="Yanf M."/>
            <person name="Daum C."/>
            <person name="Ng V."/>
            <person name="Clum A."/>
            <person name="Steindorff A."/>
            <person name="Ohm R."/>
            <person name="Martin F."/>
            <person name="Silar P."/>
            <person name="Natvig D."/>
            <person name="Lalanne C."/>
            <person name="Gautier V."/>
            <person name="Ament-velasquez S.L."/>
            <person name="Kruys A."/>
            <person name="Hutchinson M.I."/>
            <person name="Powell A.J."/>
            <person name="Barry K."/>
            <person name="Miller A.N."/>
            <person name="Grigoriev I.V."/>
            <person name="Debuchy R."/>
            <person name="Gladieux P."/>
            <person name="Thoren M.H."/>
            <person name="Johannesson H."/>
        </authorList>
    </citation>
    <scope>NUCLEOTIDE SEQUENCE</scope>
    <source>
        <strain evidence="4">SMH3391-2</strain>
    </source>
</reference>
<dbReference type="EMBL" id="JAULSR010000001">
    <property type="protein sequence ID" value="KAK0635242.1"/>
    <property type="molecule type" value="Genomic_DNA"/>
</dbReference>
<protein>
    <recommendedName>
        <fullName evidence="3">Gamma-butyrobetaine hydroxylase-like N-terminal domain-containing protein</fullName>
    </recommendedName>
</protein>
<accession>A0AA40CE86</accession>
<dbReference type="Gene3D" id="3.30.2020.30">
    <property type="match status" value="1"/>
</dbReference>
<keyword evidence="2" id="KW-0408">Iron</keyword>
<keyword evidence="1" id="KW-0479">Metal-binding</keyword>
<evidence type="ECO:0000256" key="2">
    <source>
        <dbReference type="ARBA" id="ARBA00023004"/>
    </source>
</evidence>
<dbReference type="Pfam" id="PF06155">
    <property type="entry name" value="GBBH-like_N"/>
    <property type="match status" value="1"/>
</dbReference>
<evidence type="ECO:0000313" key="5">
    <source>
        <dbReference type="Proteomes" id="UP001174934"/>
    </source>
</evidence>
<sequence length="76" mass="8427">MTIRYLMQYVPGMGGGGADFVSFSSPNFWLRDMCPCSKCKNPDTKQRSFNTFEVPSTIKVADAEVGQQGKVVRVLC</sequence>
<evidence type="ECO:0000259" key="3">
    <source>
        <dbReference type="Pfam" id="PF06155"/>
    </source>
</evidence>
<dbReference type="InterPro" id="IPR038492">
    <property type="entry name" value="GBBH-like_N_sf"/>
</dbReference>